<organism evidence="5 6">
    <name type="scientific">Rhizomicrobium electricum</name>
    <dbReference type="NCBI Taxonomy" id="480070"/>
    <lineage>
        <taxon>Bacteria</taxon>
        <taxon>Pseudomonadati</taxon>
        <taxon>Pseudomonadota</taxon>
        <taxon>Alphaproteobacteria</taxon>
        <taxon>Micropepsales</taxon>
        <taxon>Micropepsaceae</taxon>
        <taxon>Rhizomicrobium</taxon>
    </lineage>
</organism>
<accession>A0ABP3PJD0</accession>
<dbReference type="Pfam" id="PF14509">
    <property type="entry name" value="GH97_C"/>
    <property type="match status" value="1"/>
</dbReference>
<dbReference type="InterPro" id="IPR013785">
    <property type="entry name" value="Aldolase_TIM"/>
</dbReference>
<feature type="chain" id="PRO_5047242286" evidence="1">
    <location>
        <begin position="20"/>
        <end position="673"/>
    </location>
</feature>
<dbReference type="GO" id="GO:0016787">
    <property type="term" value="F:hydrolase activity"/>
    <property type="evidence" value="ECO:0007669"/>
    <property type="project" value="UniProtKB-KW"/>
</dbReference>
<dbReference type="Proteomes" id="UP001499951">
    <property type="component" value="Unassembled WGS sequence"/>
</dbReference>
<comment type="caution">
    <text evidence="5">The sequence shown here is derived from an EMBL/GenBank/DDBJ whole genome shotgun (WGS) entry which is preliminary data.</text>
</comment>
<keyword evidence="6" id="KW-1185">Reference proteome</keyword>
<dbReference type="InterPro" id="IPR052720">
    <property type="entry name" value="Glycosyl_hydrolase_97"/>
</dbReference>
<feature type="domain" description="Glycosyl-hydrolase 97 C-terminal oligomerisation" evidence="4">
    <location>
        <begin position="570"/>
        <end position="670"/>
    </location>
</feature>
<evidence type="ECO:0000259" key="4">
    <source>
        <dbReference type="Pfam" id="PF14509"/>
    </source>
</evidence>
<protein>
    <submittedName>
        <fullName evidence="5">Glycoside hydrolase family 97 protein</fullName>
    </submittedName>
</protein>
<name>A0ABP3PJD0_9PROT</name>
<dbReference type="Gene3D" id="3.20.20.70">
    <property type="entry name" value="Aldolase class I"/>
    <property type="match status" value="1"/>
</dbReference>
<dbReference type="InterPro" id="IPR029486">
    <property type="entry name" value="GH97_N"/>
</dbReference>
<dbReference type="EMBL" id="BAAADD010000003">
    <property type="protein sequence ID" value="GAA0566098.1"/>
    <property type="molecule type" value="Genomic_DNA"/>
</dbReference>
<dbReference type="InterPro" id="IPR019563">
    <property type="entry name" value="GH97_catalytic"/>
</dbReference>
<keyword evidence="1" id="KW-0732">Signal</keyword>
<feature type="signal peptide" evidence="1">
    <location>
        <begin position="1"/>
        <end position="19"/>
    </location>
</feature>
<dbReference type="Pfam" id="PF10566">
    <property type="entry name" value="Glyco_hydro_97"/>
    <property type="match status" value="1"/>
</dbReference>
<dbReference type="InterPro" id="IPR014718">
    <property type="entry name" value="GH-type_carb-bd"/>
</dbReference>
<proteinExistence type="predicted"/>
<reference evidence="6" key="1">
    <citation type="journal article" date="2019" name="Int. J. Syst. Evol. Microbiol.">
        <title>The Global Catalogue of Microorganisms (GCM) 10K type strain sequencing project: providing services to taxonomists for standard genome sequencing and annotation.</title>
        <authorList>
            <consortium name="The Broad Institute Genomics Platform"/>
            <consortium name="The Broad Institute Genome Sequencing Center for Infectious Disease"/>
            <person name="Wu L."/>
            <person name="Ma J."/>
        </authorList>
    </citation>
    <scope>NUCLEOTIDE SEQUENCE [LARGE SCALE GENOMIC DNA]</scope>
    <source>
        <strain evidence="6">JCM 15089</strain>
    </source>
</reference>
<dbReference type="Gene3D" id="2.70.98.10">
    <property type="match status" value="1"/>
</dbReference>
<evidence type="ECO:0000259" key="3">
    <source>
        <dbReference type="Pfam" id="PF14508"/>
    </source>
</evidence>
<evidence type="ECO:0000313" key="6">
    <source>
        <dbReference type="Proteomes" id="UP001499951"/>
    </source>
</evidence>
<dbReference type="PANTHER" id="PTHR35803">
    <property type="entry name" value="GLUCAN 1,4-ALPHA-GLUCOSIDASE SUSB-RELATED"/>
    <property type="match status" value="1"/>
</dbReference>
<feature type="domain" description="Glycosyl-hydrolase 97 N-terminal" evidence="3">
    <location>
        <begin position="25"/>
        <end position="274"/>
    </location>
</feature>
<dbReference type="Pfam" id="PF14508">
    <property type="entry name" value="GH97_N"/>
    <property type="match status" value="1"/>
</dbReference>
<dbReference type="PANTHER" id="PTHR35803:SF1">
    <property type="entry name" value="GLUCAN 1,4-ALPHA-GLUCOSIDASE SUSB"/>
    <property type="match status" value="1"/>
</dbReference>
<evidence type="ECO:0000256" key="1">
    <source>
        <dbReference type="SAM" id="SignalP"/>
    </source>
</evidence>
<dbReference type="RefSeq" id="WP_166933319.1">
    <property type="nucleotide sequence ID" value="NZ_BAAADD010000003.1"/>
</dbReference>
<feature type="domain" description="Glycosyl-hydrolase 97 catalytic" evidence="2">
    <location>
        <begin position="291"/>
        <end position="478"/>
    </location>
</feature>
<evidence type="ECO:0000259" key="2">
    <source>
        <dbReference type="Pfam" id="PF10566"/>
    </source>
</evidence>
<keyword evidence="5" id="KW-0378">Hydrolase</keyword>
<dbReference type="SUPFAM" id="SSF51445">
    <property type="entry name" value="(Trans)glycosidases"/>
    <property type="match status" value="1"/>
</dbReference>
<sequence length="673" mass="75370">MKHALFALALAFALVPAKADPVAEIASPGKVLAVQIQIDGDGRPSYSVTRGGKDVIQPSRLGFLLTDQPKLERNFKLDGVETAAHDDTWEQPWGEWRFIRNHYNELRVHLKEKIAPARKLDIVFRVYDDGVGFRYEFPEQPQLKTVNIGEELTEFAVADPAEAWWEVGGEWNRYEQLYQHTRLDQVSQAHTPLTIKTDKGLYIAFHEAALVDYSAMWLRRVDGQRLKTVLSPSAQHAAKVLRTAPFPSPWRTMIIADSAPGLYMSHLELNLNEPAKVDVAWFKPYKYAGIWWGMHLGLETWGSGPHHGATTENTKRMIDFAAANGFKEVLVEGWNYSWDDDWFANGHDLSYTRAYPDFDIKALAAYAKAKGVKIIGHHETFGKVDNYEAQLPAALDLLAGLGYDSIKTGYVADAGGLRVKGADGKTYYEYHDSQASAVHHLKVVTEAAGRHIGVVDHEPIKDTGLRRTYPNWVSREGARGQEYNAWGNPPNPPNHESLLVFTRMLAGPFDFTPGVLSLTGQKGQKIRNTVTHQLADYIVLYSPVQMVADLPENYAKYPGPFQFIKDVPTDWQDTRVLAGEPGQFAVIARKDRNSANWYLGAVGDDTKRTLTVKLDFLDNKHRWVAETYLDAKDADWDTNPHAIDIGKRAVKPGETLTLNLARGGGAAIRFVAK</sequence>
<dbReference type="InterPro" id="IPR017853">
    <property type="entry name" value="GH"/>
</dbReference>
<gene>
    <name evidence="5" type="ORF">GCM10008942_13140</name>
</gene>
<evidence type="ECO:0000313" key="5">
    <source>
        <dbReference type="EMBL" id="GAA0566098.1"/>
    </source>
</evidence>
<dbReference type="InterPro" id="IPR029483">
    <property type="entry name" value="GH97_C"/>
</dbReference>